<dbReference type="SUPFAM" id="SSF54427">
    <property type="entry name" value="NTF2-like"/>
    <property type="match status" value="1"/>
</dbReference>
<dbReference type="Pfam" id="PF04280">
    <property type="entry name" value="Tim44"/>
    <property type="match status" value="1"/>
</dbReference>
<dbReference type="SMART" id="SM00978">
    <property type="entry name" value="Tim44"/>
    <property type="match status" value="1"/>
</dbReference>
<accession>A0A937HNU8</accession>
<comment type="caution">
    <text evidence="3">The sequence shown here is derived from an EMBL/GenBank/DDBJ whole genome shotgun (WGS) entry which is preliminary data.</text>
</comment>
<feature type="domain" description="Tim44-like" evidence="2">
    <location>
        <begin position="101"/>
        <end position="247"/>
    </location>
</feature>
<feature type="region of interest" description="Disordered" evidence="1">
    <location>
        <begin position="24"/>
        <end position="93"/>
    </location>
</feature>
<feature type="compositionally biased region" description="Basic and acidic residues" evidence="1">
    <location>
        <begin position="37"/>
        <end position="55"/>
    </location>
</feature>
<evidence type="ECO:0000256" key="1">
    <source>
        <dbReference type="SAM" id="MobiDB-lite"/>
    </source>
</evidence>
<dbReference type="InterPro" id="IPR032710">
    <property type="entry name" value="NTF2-like_dom_sf"/>
</dbReference>
<dbReference type="NCBIfam" id="NF033779">
    <property type="entry name" value="Tim44_TimA_adap"/>
    <property type="match status" value="1"/>
</dbReference>
<gene>
    <name evidence="3" type="ORF">ISQ19_05375</name>
</gene>
<organism evidence="3 4">
    <name type="scientific">PS1 clade bacterium</name>
    <dbReference type="NCBI Taxonomy" id="2175152"/>
    <lineage>
        <taxon>Bacteria</taxon>
        <taxon>Pseudomonadati</taxon>
        <taxon>Pseudomonadota</taxon>
        <taxon>Alphaproteobacteria</taxon>
        <taxon>PS1 clade</taxon>
    </lineage>
</organism>
<dbReference type="EMBL" id="JADHOK010000072">
    <property type="protein sequence ID" value="MBL6762111.1"/>
    <property type="molecule type" value="Genomic_DNA"/>
</dbReference>
<dbReference type="AlphaFoldDB" id="A0A937HNU8"/>
<evidence type="ECO:0000313" key="3">
    <source>
        <dbReference type="EMBL" id="MBL6762111.1"/>
    </source>
</evidence>
<name>A0A937HNU8_9PROT</name>
<evidence type="ECO:0000313" key="4">
    <source>
        <dbReference type="Proteomes" id="UP000785783"/>
    </source>
</evidence>
<dbReference type="Proteomes" id="UP000785783">
    <property type="component" value="Unassembled WGS sequence"/>
</dbReference>
<evidence type="ECO:0000259" key="2">
    <source>
        <dbReference type="SMART" id="SM00978"/>
    </source>
</evidence>
<reference evidence="3" key="1">
    <citation type="submission" date="2020-10" db="EMBL/GenBank/DDBJ databases">
        <title>Microbiome of the Black Sea water column analyzed by genome centric metagenomics.</title>
        <authorList>
            <person name="Cabello-Yeves P.J."/>
            <person name="Callieri C."/>
            <person name="Picazo A."/>
            <person name="Mehrshad M."/>
            <person name="Haro-Moreno J.M."/>
            <person name="Roda-Garcia J."/>
            <person name="Dzembekova N."/>
            <person name="Slabakova V."/>
            <person name="Slabakova N."/>
            <person name="Moncheva S."/>
            <person name="Rodriguez-Valera F."/>
        </authorList>
    </citation>
    <scope>NUCLEOTIDE SEQUENCE</scope>
    <source>
        <strain evidence="3">BS307-5m-G5</strain>
    </source>
</reference>
<proteinExistence type="predicted"/>
<sequence>MDPLNLILLIIVVLVGLSLRSVLGTRNDDEQPGSRADAYRLNRDAYENPPEESKPRTLSAEPKAEKVSDDTADQMADQMADPTHEEPIEPATQEAALEPQMGRGLAFLREIDPTFDEAGFLEGAARAYEMILTAFAAGDLSEVAGFLGDDVRGGFEDAIGAREAAGQKLETRILRLDRPALDDVVVEGASVRLDVRFRAEIISASYAADSALDEDNLPAPTTTIDVWSFEGAHSSDNPNWKLVATRTG</sequence>
<protein>
    <submittedName>
        <fullName evidence="3">Tim44 domain-containing protein</fullName>
    </submittedName>
</protein>
<dbReference type="Gene3D" id="3.10.450.240">
    <property type="match status" value="1"/>
</dbReference>
<dbReference type="InterPro" id="IPR007379">
    <property type="entry name" value="Tim44-like_dom"/>
</dbReference>